<feature type="transmembrane region" description="Helical" evidence="1">
    <location>
        <begin position="110"/>
        <end position="128"/>
    </location>
</feature>
<comment type="caution">
    <text evidence="2">The sequence shown here is derived from an EMBL/GenBank/DDBJ whole genome shotgun (WGS) entry which is preliminary data.</text>
</comment>
<dbReference type="Pfam" id="PF04018">
    <property type="entry name" value="VCA0040-like"/>
    <property type="match status" value="1"/>
</dbReference>
<feature type="transmembrane region" description="Helical" evidence="1">
    <location>
        <begin position="21"/>
        <end position="40"/>
    </location>
</feature>
<evidence type="ECO:0000313" key="3">
    <source>
        <dbReference type="Proteomes" id="UP001501690"/>
    </source>
</evidence>
<reference evidence="2 3" key="1">
    <citation type="journal article" date="2019" name="Int. J. Syst. Evol. Microbiol.">
        <title>The Global Catalogue of Microorganisms (GCM) 10K type strain sequencing project: providing services to taxonomists for standard genome sequencing and annotation.</title>
        <authorList>
            <consortium name="The Broad Institute Genomics Platform"/>
            <consortium name="The Broad Institute Genome Sequencing Center for Infectious Disease"/>
            <person name="Wu L."/>
            <person name="Ma J."/>
        </authorList>
    </citation>
    <scope>NUCLEOTIDE SEQUENCE [LARGE SCALE GENOMIC DNA]</scope>
    <source>
        <strain evidence="2 3">JCM 15577</strain>
    </source>
</reference>
<dbReference type="InterPro" id="IPR007163">
    <property type="entry name" value="VCA0040-like"/>
</dbReference>
<accession>A0ABN2HQU7</accession>
<dbReference type="PANTHER" id="PTHR37308">
    <property type="entry name" value="INTEGRAL MEMBRANE PROTEIN"/>
    <property type="match status" value="1"/>
</dbReference>
<name>A0ABN2HQU7_9MICO</name>
<organism evidence="2 3">
    <name type="scientific">Microbacterium sediminicola</name>
    <dbReference type="NCBI Taxonomy" id="415210"/>
    <lineage>
        <taxon>Bacteria</taxon>
        <taxon>Bacillati</taxon>
        <taxon>Actinomycetota</taxon>
        <taxon>Actinomycetes</taxon>
        <taxon>Micrococcales</taxon>
        <taxon>Microbacteriaceae</taxon>
        <taxon>Microbacterium</taxon>
    </lineage>
</organism>
<protein>
    <submittedName>
        <fullName evidence="2">DUF368 domain-containing protein</fullName>
    </submittedName>
</protein>
<dbReference type="PANTHER" id="PTHR37308:SF1">
    <property type="entry name" value="POLYPRENYL-PHOSPHATE TRANSPORTER"/>
    <property type="match status" value="1"/>
</dbReference>
<feature type="transmembrane region" description="Helical" evidence="1">
    <location>
        <begin position="268"/>
        <end position="288"/>
    </location>
</feature>
<evidence type="ECO:0000256" key="1">
    <source>
        <dbReference type="SAM" id="Phobius"/>
    </source>
</evidence>
<keyword evidence="1" id="KW-1133">Transmembrane helix</keyword>
<dbReference type="EMBL" id="BAAAPL010000001">
    <property type="protein sequence ID" value="GAA1691948.1"/>
    <property type="molecule type" value="Genomic_DNA"/>
</dbReference>
<proteinExistence type="predicted"/>
<dbReference type="Proteomes" id="UP001501690">
    <property type="component" value="Unassembled WGS sequence"/>
</dbReference>
<keyword evidence="1" id="KW-0812">Transmembrane</keyword>
<sequence length="305" mass="31802">MRLPRFLLDLLRGALIGTAEIIPGVSGGTIALIVGVYTGLITSAGHLVRGAVRVVIDGVRGRGLARARAQFAQVRWMLLLPIAIGMGAALVIGAAILGPVIEDYPTQTRAVFAGLIAASIAVPMGMVSHWRPRHVVLAVVAAVSAFALTSIPGSVDADPALPLVFVAAAVAVCALVLPGVSGSFLLLTMGMYAPTIAAVNDRDLVYLGTFAFGAIVGLGLFVTGLQWLLEHRRDATLAVMTGLMVGSLRALWPWQTEDGGVLAPQGDILAILGLFLLGVAIVVALLIIERRLQARQPHDLVEGPK</sequence>
<feature type="transmembrane region" description="Helical" evidence="1">
    <location>
        <begin position="204"/>
        <end position="228"/>
    </location>
</feature>
<evidence type="ECO:0000313" key="2">
    <source>
        <dbReference type="EMBL" id="GAA1691948.1"/>
    </source>
</evidence>
<feature type="transmembrane region" description="Helical" evidence="1">
    <location>
        <begin position="134"/>
        <end position="151"/>
    </location>
</feature>
<feature type="transmembrane region" description="Helical" evidence="1">
    <location>
        <begin position="76"/>
        <end position="98"/>
    </location>
</feature>
<feature type="transmembrane region" description="Helical" evidence="1">
    <location>
        <begin position="163"/>
        <end position="192"/>
    </location>
</feature>
<keyword evidence="3" id="KW-1185">Reference proteome</keyword>
<dbReference type="RefSeq" id="WP_344069151.1">
    <property type="nucleotide sequence ID" value="NZ_BAAAPL010000001.1"/>
</dbReference>
<keyword evidence="1" id="KW-0472">Membrane</keyword>
<gene>
    <name evidence="2" type="ORF">GCM10009808_06320</name>
</gene>